<dbReference type="GO" id="GO:0009396">
    <property type="term" value="P:folic acid-containing compound biosynthetic process"/>
    <property type="evidence" value="ECO:0007669"/>
    <property type="project" value="TreeGrafter"/>
</dbReference>
<keyword evidence="7" id="KW-0479">Metal-binding</keyword>
<evidence type="ECO:0000256" key="1">
    <source>
        <dbReference type="ARBA" id="ARBA00010638"/>
    </source>
</evidence>
<dbReference type="GeneID" id="20671150"/>
<evidence type="ECO:0000313" key="8">
    <source>
        <dbReference type="EMBL" id="ETW77839.1"/>
    </source>
</evidence>
<dbReference type="Pfam" id="PF01812">
    <property type="entry name" value="5-FTHF_cyc-lig"/>
    <property type="match status" value="1"/>
</dbReference>
<feature type="binding site" evidence="6">
    <location>
        <begin position="153"/>
        <end position="161"/>
    </location>
    <ligand>
        <name>ATP</name>
        <dbReference type="ChEBI" id="CHEBI:30616"/>
    </ligand>
</feature>
<feature type="binding site" evidence="6">
    <location>
        <position position="57"/>
    </location>
    <ligand>
        <name>substrate</name>
    </ligand>
</feature>
<name>W4JWL7_HETIT</name>
<proteinExistence type="inferred from homology"/>
<dbReference type="GO" id="GO:0046872">
    <property type="term" value="F:metal ion binding"/>
    <property type="evidence" value="ECO:0007669"/>
    <property type="project" value="UniProtKB-KW"/>
</dbReference>
<dbReference type="PANTHER" id="PTHR23407:SF1">
    <property type="entry name" value="5-FORMYLTETRAHYDROFOLATE CYCLO-LIGASE"/>
    <property type="match status" value="1"/>
</dbReference>
<dbReference type="InterPro" id="IPR024185">
    <property type="entry name" value="FTHF_cligase-like_sf"/>
</dbReference>
<organism evidence="8 9">
    <name type="scientific">Heterobasidion irregulare (strain TC 32-1)</name>
    <dbReference type="NCBI Taxonomy" id="747525"/>
    <lineage>
        <taxon>Eukaryota</taxon>
        <taxon>Fungi</taxon>
        <taxon>Dikarya</taxon>
        <taxon>Basidiomycota</taxon>
        <taxon>Agaricomycotina</taxon>
        <taxon>Agaricomycetes</taxon>
        <taxon>Russulales</taxon>
        <taxon>Bondarzewiaceae</taxon>
        <taxon>Heterobasidion</taxon>
        <taxon>Heterobasidion annosum species complex</taxon>
    </lineage>
</organism>
<dbReference type="InParanoid" id="W4JWL7"/>
<keyword evidence="7" id="KW-0460">Magnesium</keyword>
<dbReference type="GO" id="GO:0035999">
    <property type="term" value="P:tetrahydrofolate interconversion"/>
    <property type="evidence" value="ECO:0007669"/>
    <property type="project" value="TreeGrafter"/>
</dbReference>
<keyword evidence="2 6" id="KW-0547">Nucleotide-binding</keyword>
<evidence type="ECO:0000256" key="7">
    <source>
        <dbReference type="RuleBase" id="RU361279"/>
    </source>
</evidence>
<dbReference type="GO" id="GO:0005739">
    <property type="term" value="C:mitochondrion"/>
    <property type="evidence" value="ECO:0007669"/>
    <property type="project" value="TreeGrafter"/>
</dbReference>
<evidence type="ECO:0000256" key="3">
    <source>
        <dbReference type="ARBA" id="ARBA00022840"/>
    </source>
</evidence>
<dbReference type="OrthoDB" id="2015992at2759"/>
<dbReference type="GO" id="GO:0005524">
    <property type="term" value="F:ATP binding"/>
    <property type="evidence" value="ECO:0007669"/>
    <property type="project" value="UniProtKB-KW"/>
</dbReference>
<feature type="binding site" evidence="6">
    <location>
        <position position="63"/>
    </location>
    <ligand>
        <name>substrate</name>
    </ligand>
</feature>
<dbReference type="AlphaFoldDB" id="W4JWL7"/>
<accession>W4JWL7</accession>
<dbReference type="KEGG" id="hir:HETIRDRAFT_325412"/>
<dbReference type="Gene3D" id="3.40.50.10420">
    <property type="entry name" value="NagB/RpiA/CoA transferase-like"/>
    <property type="match status" value="1"/>
</dbReference>
<evidence type="ECO:0000256" key="6">
    <source>
        <dbReference type="PIRSR" id="PIRSR006806-1"/>
    </source>
</evidence>
<dbReference type="RefSeq" id="XP_009549860.1">
    <property type="nucleotide sequence ID" value="XM_009551565.1"/>
</dbReference>
<protein>
    <recommendedName>
        <fullName evidence="5 7">5-formyltetrahydrofolate cyclo-ligase</fullName>
        <ecNumber evidence="5 7">6.3.3.2</ecNumber>
    </recommendedName>
</protein>
<comment type="similarity">
    <text evidence="1 7">Belongs to the 5-formyltetrahydrofolate cyclo-ligase family.</text>
</comment>
<reference evidence="8 9" key="1">
    <citation type="journal article" date="2012" name="New Phytol.">
        <title>Insight into trade-off between wood decay and parasitism from the genome of a fungal forest pathogen.</title>
        <authorList>
            <person name="Olson A."/>
            <person name="Aerts A."/>
            <person name="Asiegbu F."/>
            <person name="Belbahri L."/>
            <person name="Bouzid O."/>
            <person name="Broberg A."/>
            <person name="Canback B."/>
            <person name="Coutinho P.M."/>
            <person name="Cullen D."/>
            <person name="Dalman K."/>
            <person name="Deflorio G."/>
            <person name="van Diepen L.T."/>
            <person name="Dunand C."/>
            <person name="Duplessis S."/>
            <person name="Durling M."/>
            <person name="Gonthier P."/>
            <person name="Grimwood J."/>
            <person name="Fossdal C.G."/>
            <person name="Hansson D."/>
            <person name="Henrissat B."/>
            <person name="Hietala A."/>
            <person name="Himmelstrand K."/>
            <person name="Hoffmeister D."/>
            <person name="Hogberg N."/>
            <person name="James T.Y."/>
            <person name="Karlsson M."/>
            <person name="Kohler A."/>
            <person name="Kues U."/>
            <person name="Lee Y.H."/>
            <person name="Lin Y.C."/>
            <person name="Lind M."/>
            <person name="Lindquist E."/>
            <person name="Lombard V."/>
            <person name="Lucas S."/>
            <person name="Lunden K."/>
            <person name="Morin E."/>
            <person name="Murat C."/>
            <person name="Park J."/>
            <person name="Raffaello T."/>
            <person name="Rouze P."/>
            <person name="Salamov A."/>
            <person name="Schmutz J."/>
            <person name="Solheim H."/>
            <person name="Stahlberg J."/>
            <person name="Velez H."/>
            <person name="de Vries R.P."/>
            <person name="Wiebenga A."/>
            <person name="Woodward S."/>
            <person name="Yakovlev I."/>
            <person name="Garbelotto M."/>
            <person name="Martin F."/>
            <person name="Grigoriev I.V."/>
            <person name="Stenlid J."/>
        </authorList>
    </citation>
    <scope>NUCLEOTIDE SEQUENCE [LARGE SCALE GENOMIC DNA]</scope>
    <source>
        <strain evidence="8 9">TC 32-1</strain>
    </source>
</reference>
<sequence>MATAALLQSQKKALRKAVSTTLRALQPVDVHTQSRAIAERILSSRFFEESRSISCYLSMPTAEVDTSQLVPEILSSGKTLYVPKVDLSTEGWMEFLKVYGPEDLESFPAGLWGIREPTVHWKDQKRMSAMDADSDPLDVILLPGIAFDRSMSRLGHGKGYYDRFISSYAAFAESQGRKRPLLGQLAPRFHYLNIEMTPPTTFSFTLSVALALRQQVLEESVPSGEHDWKVDLIISPDEVLGRSSLV</sequence>
<dbReference type="PANTHER" id="PTHR23407">
    <property type="entry name" value="ATPASE INHIBITOR/5-FORMYLTETRAHYDROFOLATE CYCLO-LIGASE"/>
    <property type="match status" value="1"/>
</dbReference>
<dbReference type="SUPFAM" id="SSF100950">
    <property type="entry name" value="NagB/RpiA/CoA transferase-like"/>
    <property type="match status" value="1"/>
</dbReference>
<dbReference type="InterPro" id="IPR037171">
    <property type="entry name" value="NagB/RpiA_transferase-like"/>
</dbReference>
<dbReference type="EMBL" id="KI925462">
    <property type="protein sequence ID" value="ETW77839.1"/>
    <property type="molecule type" value="Genomic_DNA"/>
</dbReference>
<dbReference type="eggNOG" id="KOG3093">
    <property type="taxonomic scope" value="Eukaryota"/>
</dbReference>
<keyword evidence="3 6" id="KW-0067">ATP-binding</keyword>
<dbReference type="STRING" id="747525.W4JWL7"/>
<feature type="binding site" evidence="6">
    <location>
        <begin position="11"/>
        <end position="15"/>
    </location>
    <ligand>
        <name>ATP</name>
        <dbReference type="ChEBI" id="CHEBI:30616"/>
    </ligand>
</feature>
<dbReference type="EC" id="6.3.3.2" evidence="5 7"/>
<keyword evidence="9" id="KW-1185">Reference proteome</keyword>
<gene>
    <name evidence="8" type="ORF">HETIRDRAFT_325412</name>
</gene>
<evidence type="ECO:0000313" key="9">
    <source>
        <dbReference type="Proteomes" id="UP000030671"/>
    </source>
</evidence>
<dbReference type="NCBIfam" id="TIGR02727">
    <property type="entry name" value="MTHFS_bact"/>
    <property type="match status" value="1"/>
</dbReference>
<dbReference type="InterPro" id="IPR002698">
    <property type="entry name" value="FTHF_cligase"/>
</dbReference>
<comment type="catalytic activity">
    <reaction evidence="4 7">
        <text>(6S)-5-formyl-5,6,7,8-tetrahydrofolate + ATP = (6R)-5,10-methenyltetrahydrofolate + ADP + phosphate</text>
        <dbReference type="Rhea" id="RHEA:10488"/>
        <dbReference type="ChEBI" id="CHEBI:30616"/>
        <dbReference type="ChEBI" id="CHEBI:43474"/>
        <dbReference type="ChEBI" id="CHEBI:57455"/>
        <dbReference type="ChEBI" id="CHEBI:57457"/>
        <dbReference type="ChEBI" id="CHEBI:456216"/>
        <dbReference type="EC" id="6.3.3.2"/>
    </reaction>
</comment>
<comment type="cofactor">
    <cofactor evidence="7">
        <name>Mg(2+)</name>
        <dbReference type="ChEBI" id="CHEBI:18420"/>
    </cofactor>
</comment>
<evidence type="ECO:0000256" key="2">
    <source>
        <dbReference type="ARBA" id="ARBA00022741"/>
    </source>
</evidence>
<dbReference type="FunCoup" id="W4JWL7">
    <property type="interactions" value="190"/>
</dbReference>
<dbReference type="GO" id="GO:0030272">
    <property type="term" value="F:5-formyltetrahydrofolate cyclo-ligase activity"/>
    <property type="evidence" value="ECO:0007669"/>
    <property type="project" value="UniProtKB-EC"/>
</dbReference>
<evidence type="ECO:0000256" key="4">
    <source>
        <dbReference type="ARBA" id="ARBA00036539"/>
    </source>
</evidence>
<dbReference type="HOGENOM" id="CLU_066245_2_1_1"/>
<dbReference type="PIRSF" id="PIRSF006806">
    <property type="entry name" value="FTHF_cligase"/>
    <property type="match status" value="1"/>
</dbReference>
<evidence type="ECO:0000256" key="5">
    <source>
        <dbReference type="ARBA" id="ARBA00038966"/>
    </source>
</evidence>
<dbReference type="Proteomes" id="UP000030671">
    <property type="component" value="Unassembled WGS sequence"/>
</dbReference>